<comment type="caution">
    <text evidence="2">Lacks conserved residue(s) required for the propagation of feature annotation.</text>
</comment>
<dbReference type="STRING" id="1969733.B5V00_12975"/>
<dbReference type="PIRSF" id="PIRSF002070">
    <property type="entry name" value="SSB"/>
    <property type="match status" value="1"/>
</dbReference>
<dbReference type="Pfam" id="PF00436">
    <property type="entry name" value="SSB"/>
    <property type="match status" value="1"/>
</dbReference>
<evidence type="ECO:0000256" key="2">
    <source>
        <dbReference type="HAMAP-Rule" id="MF_00984"/>
    </source>
</evidence>
<comment type="function">
    <text evidence="2">Plays an important role in DNA replication, recombination and repair. Binds to ssDNA and to an array of partner proteins to recruit them to their sites of action during DNA metabolism.</text>
</comment>
<feature type="region of interest" description="Disordered" evidence="4">
    <location>
        <begin position="106"/>
        <end position="154"/>
    </location>
</feature>
<keyword evidence="2" id="KW-0235">DNA replication</keyword>
<comment type="subunit">
    <text evidence="2">Homotetramer.</text>
</comment>
<dbReference type="GO" id="GO:0006281">
    <property type="term" value="P:DNA repair"/>
    <property type="evidence" value="ECO:0007669"/>
    <property type="project" value="UniProtKB-UniRule"/>
</dbReference>
<evidence type="ECO:0000313" key="6">
    <source>
        <dbReference type="Proteomes" id="UP000193136"/>
    </source>
</evidence>
<dbReference type="GO" id="GO:0009295">
    <property type="term" value="C:nucleoid"/>
    <property type="evidence" value="ECO:0007669"/>
    <property type="project" value="TreeGrafter"/>
</dbReference>
<comment type="caution">
    <text evidence="5">The sequence shown here is derived from an EMBL/GenBank/DDBJ whole genome shotgun (WGS) entry which is preliminary data.</text>
</comment>
<feature type="compositionally biased region" description="Low complexity" evidence="4">
    <location>
        <begin position="117"/>
        <end position="138"/>
    </location>
</feature>
<dbReference type="GO" id="GO:0006310">
    <property type="term" value="P:DNA recombination"/>
    <property type="evidence" value="ECO:0007669"/>
    <property type="project" value="UniProtKB-UniRule"/>
</dbReference>
<dbReference type="NCBIfam" id="TIGR00621">
    <property type="entry name" value="ssb"/>
    <property type="match status" value="1"/>
</dbReference>
<dbReference type="PROSITE" id="PS50935">
    <property type="entry name" value="SSB"/>
    <property type="match status" value="1"/>
</dbReference>
<dbReference type="PANTHER" id="PTHR10302">
    <property type="entry name" value="SINGLE-STRANDED DNA-BINDING PROTEIN"/>
    <property type="match status" value="1"/>
</dbReference>
<evidence type="ECO:0000256" key="4">
    <source>
        <dbReference type="SAM" id="MobiDB-lite"/>
    </source>
</evidence>
<dbReference type="HAMAP" id="MF_00984">
    <property type="entry name" value="SSB"/>
    <property type="match status" value="1"/>
</dbReference>
<evidence type="ECO:0000313" key="5">
    <source>
        <dbReference type="EMBL" id="ORJ57677.1"/>
    </source>
</evidence>
<name>A0A1X0XXQ8_9BACT</name>
<dbReference type="RefSeq" id="WP_085011233.1">
    <property type="nucleotide sequence ID" value="NZ_NAAD01000017.1"/>
</dbReference>
<dbReference type="OrthoDB" id="9809878at2"/>
<reference evidence="5 6" key="1">
    <citation type="submission" date="2017-03" db="EMBL/GenBank/DDBJ databases">
        <title>Genome sequence of Geothermobacter sp. EPR-M, Deep-Sea Iron Reducer.</title>
        <authorList>
            <person name="Tully B."/>
            <person name="Savalia P."/>
            <person name="Abuyen K."/>
            <person name="Baughan C."/>
            <person name="Romero E."/>
            <person name="Ronkowski C."/>
            <person name="Torres B."/>
            <person name="Tremblay J."/>
            <person name="Trujillo A."/>
            <person name="Tyler M."/>
            <person name="Perez-Rodriguez I."/>
            <person name="Amend J."/>
        </authorList>
    </citation>
    <scope>NUCLEOTIDE SEQUENCE [LARGE SCALE GENOMIC DNA]</scope>
    <source>
        <strain evidence="5 6">EPR-M</strain>
    </source>
</reference>
<dbReference type="EMBL" id="NAAD01000017">
    <property type="protein sequence ID" value="ORJ57677.1"/>
    <property type="molecule type" value="Genomic_DNA"/>
</dbReference>
<keyword evidence="2" id="KW-0234">DNA repair</keyword>
<dbReference type="InterPro" id="IPR000424">
    <property type="entry name" value="Primosome_PriB/ssb"/>
</dbReference>
<keyword evidence="2" id="KW-0227">DNA damage</keyword>
<dbReference type="SUPFAM" id="SSF50249">
    <property type="entry name" value="Nucleic acid-binding proteins"/>
    <property type="match status" value="1"/>
</dbReference>
<dbReference type="Proteomes" id="UP000193136">
    <property type="component" value="Unassembled WGS sequence"/>
</dbReference>
<dbReference type="GO" id="GO:0006260">
    <property type="term" value="P:DNA replication"/>
    <property type="evidence" value="ECO:0007669"/>
    <property type="project" value="UniProtKB-UniRule"/>
</dbReference>
<dbReference type="InterPro" id="IPR012340">
    <property type="entry name" value="NA-bd_OB-fold"/>
</dbReference>
<keyword evidence="6" id="KW-1185">Reference proteome</keyword>
<dbReference type="Gene3D" id="2.40.50.140">
    <property type="entry name" value="Nucleic acid-binding proteins"/>
    <property type="match status" value="1"/>
</dbReference>
<dbReference type="InterPro" id="IPR011344">
    <property type="entry name" value="ssDNA-bd"/>
</dbReference>
<keyword evidence="2" id="KW-0233">DNA recombination</keyword>
<gene>
    <name evidence="5" type="ORF">B5V00_12975</name>
</gene>
<evidence type="ECO:0000256" key="1">
    <source>
        <dbReference type="ARBA" id="ARBA00023125"/>
    </source>
</evidence>
<feature type="short sequence motif" description="Important for interaction with partner proteins" evidence="2">
    <location>
        <begin position="149"/>
        <end position="154"/>
    </location>
</feature>
<keyword evidence="1 2" id="KW-0238">DNA-binding</keyword>
<dbReference type="CDD" id="cd04496">
    <property type="entry name" value="SSB_OBF"/>
    <property type="match status" value="1"/>
</dbReference>
<dbReference type="GO" id="GO:0003697">
    <property type="term" value="F:single-stranded DNA binding"/>
    <property type="evidence" value="ECO:0007669"/>
    <property type="project" value="UniProtKB-UniRule"/>
</dbReference>
<accession>A0A1X0XXQ8</accession>
<protein>
    <recommendedName>
        <fullName evidence="2 3">Single-stranded DNA-binding protein</fullName>
        <shortName evidence="2">SSB</shortName>
    </recommendedName>
</protein>
<dbReference type="AlphaFoldDB" id="A0A1X0XXQ8"/>
<evidence type="ECO:0000256" key="3">
    <source>
        <dbReference type="PIRNR" id="PIRNR002070"/>
    </source>
</evidence>
<dbReference type="PANTHER" id="PTHR10302:SF27">
    <property type="entry name" value="SINGLE-STRANDED DNA-BINDING PROTEIN"/>
    <property type="match status" value="1"/>
</dbReference>
<proteinExistence type="inferred from homology"/>
<organism evidence="5 6">
    <name type="scientific">Geothermobacter hydrogeniphilus</name>
    <dbReference type="NCBI Taxonomy" id="1969733"/>
    <lineage>
        <taxon>Bacteria</taxon>
        <taxon>Pseudomonadati</taxon>
        <taxon>Thermodesulfobacteriota</taxon>
        <taxon>Desulfuromonadia</taxon>
        <taxon>Desulfuromonadales</taxon>
        <taxon>Geothermobacteraceae</taxon>
        <taxon>Geothermobacter</taxon>
    </lineage>
</organism>
<sequence length="154" mass="17409">MSVNKVILVGNLGKDPELRYTPTGTAVCNFSIATTERFKDRDGQQQTKTEWHNIVVWRQLAEICGKYLHKGKQVYIEGKIQTRSYEDRDGNKRYITEIVADEMRMLGGRNDEGYQRPAAPAQPQQPQAQSSAQQQPASGGFQEPGYNTDDDIPF</sequence>